<sequence>MTYTAKKCGVRFTPPAIVLIYEDAVTQKARKRIMPVRSFSKFSDCSKAAERLKNNVRHSAYLQDVSMRQMERLHVILRDRLLGRTLEQSLASLRLDPNEDLNKLGDEELSRKKARMDQLFEQNRKKKDDPDFVYDVQVDFPQDERLETCSWDEEESDGGF</sequence>
<dbReference type="GO" id="GO:0036064">
    <property type="term" value="C:ciliary basal body"/>
    <property type="evidence" value="ECO:0000318"/>
    <property type="project" value="GO_Central"/>
</dbReference>
<evidence type="ECO:0000256" key="1">
    <source>
        <dbReference type="ARBA" id="ARBA00004114"/>
    </source>
</evidence>
<dbReference type="InterPro" id="IPR029412">
    <property type="entry name" value="CEP19"/>
</dbReference>
<keyword evidence="8" id="KW-0969">Cilium</keyword>
<dbReference type="AlphaFoldDB" id="W5MI02"/>
<name>W5MI02_LEPOC</name>
<proteinExistence type="inferred from homology"/>
<accession>W5MI02</accession>
<evidence type="ECO:0000256" key="6">
    <source>
        <dbReference type="ARBA" id="ARBA00022490"/>
    </source>
</evidence>
<dbReference type="HOGENOM" id="CLU_113348_0_0_1"/>
<dbReference type="GO" id="GO:0005814">
    <property type="term" value="C:centriole"/>
    <property type="evidence" value="ECO:0000318"/>
    <property type="project" value="GO_Central"/>
</dbReference>
<dbReference type="GeneID" id="102687043"/>
<evidence type="ECO:0000256" key="9">
    <source>
        <dbReference type="ARBA" id="ARBA00023212"/>
    </source>
</evidence>
<dbReference type="PANTHER" id="PTHR31539">
    <property type="entry name" value="CENTROSOMAL PROTEIN OF 19K CEP19"/>
    <property type="match status" value="1"/>
</dbReference>
<keyword evidence="6" id="KW-0963">Cytoplasm</keyword>
<dbReference type="Proteomes" id="UP000018468">
    <property type="component" value="Linkage group LG14"/>
</dbReference>
<protein>
    <recommendedName>
        <fullName evidence="5">Centrosomal protein of 19 kDa</fullName>
    </recommendedName>
</protein>
<dbReference type="GO" id="GO:0000922">
    <property type="term" value="C:spindle pole"/>
    <property type="evidence" value="ECO:0000318"/>
    <property type="project" value="GO_Central"/>
</dbReference>
<evidence type="ECO:0000256" key="10">
    <source>
        <dbReference type="ARBA" id="ARBA00023273"/>
    </source>
</evidence>
<dbReference type="eggNOG" id="ENOG502RZP1">
    <property type="taxonomic scope" value="Eukaryota"/>
</dbReference>
<keyword evidence="9" id="KW-0206">Cytoskeleton</keyword>
<reference evidence="12" key="1">
    <citation type="submission" date="2011-12" db="EMBL/GenBank/DDBJ databases">
        <title>The Draft Genome of Lepisosteus oculatus.</title>
        <authorList>
            <consortium name="The Broad Institute Genome Assembly &amp; Analysis Group"/>
            <consortium name="Computational R&amp;D Group"/>
            <consortium name="and Sequencing Platform"/>
            <person name="Di Palma F."/>
            <person name="Alfoldi J."/>
            <person name="Johnson J."/>
            <person name="Berlin A."/>
            <person name="Gnerre S."/>
            <person name="Jaffe D."/>
            <person name="MacCallum I."/>
            <person name="Young S."/>
            <person name="Walker B.J."/>
            <person name="Lander E.S."/>
            <person name="Lindblad-Toh K."/>
        </authorList>
    </citation>
    <scope>NUCLEOTIDE SEQUENCE [LARGE SCALE GENOMIC DNA]</scope>
</reference>
<dbReference type="Ensembl" id="ENSLOCT00000008021.1">
    <property type="protein sequence ID" value="ENSLOCP00000008011.1"/>
    <property type="gene ID" value="ENSLOCG00000006635.1"/>
</dbReference>
<dbReference type="EMBL" id="AHAT01015235">
    <property type="status" value="NOT_ANNOTATED_CDS"/>
    <property type="molecule type" value="Genomic_DNA"/>
</dbReference>
<dbReference type="GO" id="GO:0097712">
    <property type="term" value="P:vesicle targeting, trans-Golgi to periciliary membrane compartment"/>
    <property type="evidence" value="ECO:0000318"/>
    <property type="project" value="GO_Central"/>
</dbReference>
<reference evidence="11" key="2">
    <citation type="submission" date="2025-08" db="UniProtKB">
        <authorList>
            <consortium name="Ensembl"/>
        </authorList>
    </citation>
    <scope>IDENTIFICATION</scope>
</reference>
<keyword evidence="12" id="KW-1185">Reference proteome</keyword>
<dbReference type="CTD" id="84984"/>
<evidence type="ECO:0000313" key="11">
    <source>
        <dbReference type="Ensembl" id="ENSLOCP00000008011.1"/>
    </source>
</evidence>
<dbReference type="STRING" id="7918.ENSLOCP00000008011"/>
<organism evidence="11 12">
    <name type="scientific">Lepisosteus oculatus</name>
    <name type="common">Spotted gar</name>
    <dbReference type="NCBI Taxonomy" id="7918"/>
    <lineage>
        <taxon>Eukaryota</taxon>
        <taxon>Metazoa</taxon>
        <taxon>Chordata</taxon>
        <taxon>Craniata</taxon>
        <taxon>Vertebrata</taxon>
        <taxon>Euteleostomi</taxon>
        <taxon>Actinopterygii</taxon>
        <taxon>Neopterygii</taxon>
        <taxon>Holostei</taxon>
        <taxon>Semionotiformes</taxon>
        <taxon>Lepisosteidae</taxon>
        <taxon>Lepisosteus</taxon>
    </lineage>
</organism>
<comment type="similarity">
    <text evidence="4">Belongs to the CEP19 family.</text>
</comment>
<evidence type="ECO:0000256" key="8">
    <source>
        <dbReference type="ARBA" id="ARBA00023069"/>
    </source>
</evidence>
<dbReference type="OrthoDB" id="2163581at2759"/>
<dbReference type="GeneTree" id="ENSGT00390000016356"/>
<evidence type="ECO:0000256" key="7">
    <source>
        <dbReference type="ARBA" id="ARBA00022794"/>
    </source>
</evidence>
<evidence type="ECO:0000256" key="3">
    <source>
        <dbReference type="ARBA" id="ARBA00004647"/>
    </source>
</evidence>
<keyword evidence="7" id="KW-0970">Cilium biogenesis/degradation</keyword>
<dbReference type="FunCoup" id="W5MI02">
    <property type="interactions" value="89"/>
</dbReference>
<dbReference type="Bgee" id="ENSLOCG00000006635">
    <property type="expression patterns" value="Expressed in testis and 13 other cell types or tissues"/>
</dbReference>
<dbReference type="GO" id="GO:0005813">
    <property type="term" value="C:centrosome"/>
    <property type="evidence" value="ECO:0000318"/>
    <property type="project" value="GO_Central"/>
</dbReference>
<dbReference type="Pfam" id="PF14933">
    <property type="entry name" value="CEP19"/>
    <property type="match status" value="1"/>
</dbReference>
<evidence type="ECO:0000256" key="5">
    <source>
        <dbReference type="ARBA" id="ARBA00022015"/>
    </source>
</evidence>
<dbReference type="InParanoid" id="W5MI02"/>
<dbReference type="GO" id="GO:0034454">
    <property type="term" value="P:microtubule anchoring at centrosome"/>
    <property type="evidence" value="ECO:0000318"/>
    <property type="project" value="GO_Central"/>
</dbReference>
<evidence type="ECO:0000256" key="4">
    <source>
        <dbReference type="ARBA" id="ARBA00009371"/>
    </source>
</evidence>
<keyword evidence="10" id="KW-0966">Cell projection</keyword>
<dbReference type="PANTHER" id="PTHR31539:SF1">
    <property type="entry name" value="CENTROSOMAL PROTEIN OF 19 KDA"/>
    <property type="match status" value="1"/>
</dbReference>
<evidence type="ECO:0000313" key="12">
    <source>
        <dbReference type="Proteomes" id="UP000018468"/>
    </source>
</evidence>
<dbReference type="RefSeq" id="XP_006637741.1">
    <property type="nucleotide sequence ID" value="XM_006637678.3"/>
</dbReference>
<evidence type="ECO:0000256" key="2">
    <source>
        <dbReference type="ARBA" id="ARBA00004120"/>
    </source>
</evidence>
<dbReference type="KEGG" id="loc:102687043"/>
<dbReference type="OMA" id="AKKCGIQ"/>
<reference evidence="11" key="3">
    <citation type="submission" date="2025-09" db="UniProtKB">
        <authorList>
            <consortium name="Ensembl"/>
        </authorList>
    </citation>
    <scope>IDENTIFICATION</scope>
</reference>
<comment type="subcellular location">
    <subcellularLocation>
        <location evidence="2">Cytoplasm</location>
        <location evidence="2">Cytoskeleton</location>
        <location evidence="2">Cilium basal body</location>
    </subcellularLocation>
    <subcellularLocation>
        <location evidence="1">Cytoplasm</location>
        <location evidence="1">Cytoskeleton</location>
        <location evidence="1">Microtubule organizing center</location>
        <location evidence="1">Centrosome</location>
        <location evidence="1">Centriole</location>
    </subcellularLocation>
    <subcellularLocation>
        <location evidence="3">Cytoplasm</location>
        <location evidence="3">Cytoskeleton</location>
        <location evidence="3">Spindle pole</location>
    </subcellularLocation>
</comment>